<feature type="binding site" evidence="6">
    <location>
        <position position="48"/>
    </location>
    <ligand>
        <name>FAD</name>
        <dbReference type="ChEBI" id="CHEBI:57692"/>
    </ligand>
</feature>
<dbReference type="InterPro" id="IPR036188">
    <property type="entry name" value="FAD/NAD-bd_sf"/>
</dbReference>
<organism evidence="8 9">
    <name type="scientific">Gracilibacillus dipsosauri</name>
    <dbReference type="NCBI Taxonomy" id="178340"/>
    <lineage>
        <taxon>Bacteria</taxon>
        <taxon>Bacillati</taxon>
        <taxon>Bacillota</taxon>
        <taxon>Bacilli</taxon>
        <taxon>Bacillales</taxon>
        <taxon>Bacillaceae</taxon>
        <taxon>Gracilibacillus</taxon>
    </lineage>
</organism>
<evidence type="ECO:0000256" key="1">
    <source>
        <dbReference type="ARBA" id="ARBA00011738"/>
    </source>
</evidence>
<evidence type="ECO:0000256" key="5">
    <source>
        <dbReference type="ARBA" id="ARBA00023002"/>
    </source>
</evidence>
<dbReference type="EC" id="1.18.1.2" evidence="6"/>
<evidence type="ECO:0000256" key="3">
    <source>
        <dbReference type="ARBA" id="ARBA00022827"/>
    </source>
</evidence>
<dbReference type="OrthoDB" id="9806179at2"/>
<keyword evidence="5 6" id="KW-0560">Oxidoreductase</keyword>
<keyword evidence="9" id="KW-1185">Reference proteome</keyword>
<dbReference type="PRINTS" id="PR00469">
    <property type="entry name" value="PNDRDTASEII"/>
</dbReference>
<dbReference type="PANTHER" id="PTHR48105">
    <property type="entry name" value="THIOREDOXIN REDUCTASE 1-RELATED-RELATED"/>
    <property type="match status" value="1"/>
</dbReference>
<evidence type="ECO:0000256" key="4">
    <source>
        <dbReference type="ARBA" id="ARBA00022857"/>
    </source>
</evidence>
<dbReference type="GO" id="GO:0050660">
    <property type="term" value="F:flavin adenine dinucleotide binding"/>
    <property type="evidence" value="ECO:0007669"/>
    <property type="project" value="UniProtKB-UniRule"/>
</dbReference>
<dbReference type="AlphaFoldDB" id="A0A317KUD6"/>
<accession>A0A317KUD6</accession>
<keyword evidence="4 6" id="KW-0521">NADP</keyword>
<dbReference type="EMBL" id="QGTD01000020">
    <property type="protein sequence ID" value="PWU66936.1"/>
    <property type="molecule type" value="Genomic_DNA"/>
</dbReference>
<comment type="cofactor">
    <cofactor evidence="6">
        <name>FAD</name>
        <dbReference type="ChEBI" id="CHEBI:57692"/>
    </cofactor>
    <text evidence="6">Binds 1 FAD per subunit.</text>
</comment>
<dbReference type="PRINTS" id="PR00368">
    <property type="entry name" value="FADPNR"/>
</dbReference>
<dbReference type="RefSeq" id="WP_109985636.1">
    <property type="nucleotide sequence ID" value="NZ_QGTD01000020.1"/>
</dbReference>
<reference evidence="8 9" key="1">
    <citation type="submission" date="2018-05" db="EMBL/GenBank/DDBJ databases">
        <title>Genomic analysis of Gracilibacillus dipsosauri DD1 reveals novel features of a salt-tolerant amylase.</title>
        <authorList>
            <person name="Deutch C.E."/>
            <person name="Yang S."/>
        </authorList>
    </citation>
    <scope>NUCLEOTIDE SEQUENCE [LARGE SCALE GENOMIC DNA]</scope>
    <source>
        <strain evidence="8 9">DD1</strain>
    </source>
</reference>
<feature type="binding site" evidence="6">
    <location>
        <position position="289"/>
    </location>
    <ligand>
        <name>FAD</name>
        <dbReference type="ChEBI" id="CHEBI:57692"/>
    </ligand>
</feature>
<keyword evidence="3 6" id="KW-0274">FAD</keyword>
<feature type="binding site" evidence="6">
    <location>
        <position position="44"/>
    </location>
    <ligand>
        <name>FAD</name>
        <dbReference type="ChEBI" id="CHEBI:57692"/>
    </ligand>
</feature>
<dbReference type="Gene3D" id="3.50.50.60">
    <property type="entry name" value="FAD/NAD(P)-binding domain"/>
    <property type="match status" value="2"/>
</dbReference>
<dbReference type="GO" id="GO:0004324">
    <property type="term" value="F:ferredoxin-NADP+ reductase activity"/>
    <property type="evidence" value="ECO:0007669"/>
    <property type="project" value="UniProtKB-UniRule"/>
</dbReference>
<keyword evidence="2 6" id="KW-0285">Flavoprotein</keyword>
<feature type="binding site" evidence="6">
    <location>
        <position position="123"/>
    </location>
    <ligand>
        <name>FAD</name>
        <dbReference type="ChEBI" id="CHEBI:57692"/>
    </ligand>
</feature>
<dbReference type="InterPro" id="IPR023753">
    <property type="entry name" value="FAD/NAD-binding_dom"/>
</dbReference>
<evidence type="ECO:0000313" key="8">
    <source>
        <dbReference type="EMBL" id="PWU66936.1"/>
    </source>
</evidence>
<evidence type="ECO:0000256" key="6">
    <source>
        <dbReference type="HAMAP-Rule" id="MF_01685"/>
    </source>
</evidence>
<feature type="binding site" evidence="6">
    <location>
        <position position="330"/>
    </location>
    <ligand>
        <name>FAD</name>
        <dbReference type="ChEBI" id="CHEBI:57692"/>
    </ligand>
</feature>
<comment type="subunit">
    <text evidence="1 6">Homodimer.</text>
</comment>
<evidence type="ECO:0000313" key="9">
    <source>
        <dbReference type="Proteomes" id="UP000245624"/>
    </source>
</evidence>
<protein>
    <recommendedName>
        <fullName evidence="6">Ferredoxin--NADP reductase</fullName>
        <shortName evidence="6">FNR</shortName>
        <shortName evidence="6">Fd-NADP(+) reductase</shortName>
        <ecNumber evidence="6">1.18.1.2</ecNumber>
    </recommendedName>
</protein>
<feature type="binding site" evidence="6">
    <location>
        <position position="88"/>
    </location>
    <ligand>
        <name>FAD</name>
        <dbReference type="ChEBI" id="CHEBI:57692"/>
    </ligand>
</feature>
<comment type="catalytic activity">
    <reaction evidence="6">
        <text>2 reduced [2Fe-2S]-[ferredoxin] + NADP(+) + H(+) = 2 oxidized [2Fe-2S]-[ferredoxin] + NADPH</text>
        <dbReference type="Rhea" id="RHEA:20125"/>
        <dbReference type="Rhea" id="RHEA-COMP:10000"/>
        <dbReference type="Rhea" id="RHEA-COMP:10001"/>
        <dbReference type="ChEBI" id="CHEBI:15378"/>
        <dbReference type="ChEBI" id="CHEBI:33737"/>
        <dbReference type="ChEBI" id="CHEBI:33738"/>
        <dbReference type="ChEBI" id="CHEBI:57783"/>
        <dbReference type="ChEBI" id="CHEBI:58349"/>
        <dbReference type="EC" id="1.18.1.2"/>
    </reaction>
</comment>
<dbReference type="GO" id="GO:0050661">
    <property type="term" value="F:NADP binding"/>
    <property type="evidence" value="ECO:0007669"/>
    <property type="project" value="UniProtKB-UniRule"/>
</dbReference>
<comment type="caution">
    <text evidence="6">Lacks conserved residue(s) required for the propagation of feature annotation.</text>
</comment>
<gene>
    <name evidence="8" type="ORF">DLJ74_18925</name>
</gene>
<dbReference type="SUPFAM" id="SSF51905">
    <property type="entry name" value="FAD/NAD(P)-binding domain"/>
    <property type="match status" value="1"/>
</dbReference>
<feature type="domain" description="FAD/NAD(P)-binding" evidence="7">
    <location>
        <begin position="7"/>
        <end position="311"/>
    </location>
</feature>
<comment type="caution">
    <text evidence="8">The sequence shown here is derived from an EMBL/GenBank/DDBJ whole genome shotgun (WGS) entry which is preliminary data.</text>
</comment>
<proteinExistence type="inferred from homology"/>
<dbReference type="InterPro" id="IPR022890">
    <property type="entry name" value="Fd--NADP_Rdtase_type_2"/>
</dbReference>
<dbReference type="InterPro" id="IPR050097">
    <property type="entry name" value="Ferredoxin-NADP_redctase_2"/>
</dbReference>
<feature type="binding site" evidence="6">
    <location>
        <position position="36"/>
    </location>
    <ligand>
        <name>FAD</name>
        <dbReference type="ChEBI" id="CHEBI:57692"/>
    </ligand>
</feature>
<sequence>MLKEECFDVTIIGGGPAGLYSAFYSGLREMKTKIIEFQSQLGGKIHVYPEKLIWDVGGLPPVTGTQLIDHLVEQGLTFEPEVVLNEKIESIEKDENNLFILRGSSGKIHYSKTVIIATGSGILKPQKLNIKGADRFEVSNLHYTVQSYKRFKDKVVLISGGRDAAIDLANELEPIAKKVYITYRRDSLTGHESQVTQLLNSSVECFFQSSITKLISSNRKTINQVEITHNETNESTYVDIDELVINHGFDRDSTLIKNSKIEIELLDDFFIKGSTKSESSIDGLFAAGDIIKHDGKVHLIMGAFHDATNAVNSAKKYLEPNAAEIAMVSSHNDIFKKRNEKLVEEMLR</sequence>
<dbReference type="Proteomes" id="UP000245624">
    <property type="component" value="Unassembled WGS sequence"/>
</dbReference>
<dbReference type="Pfam" id="PF07992">
    <property type="entry name" value="Pyr_redox_2"/>
    <property type="match status" value="1"/>
</dbReference>
<evidence type="ECO:0000259" key="7">
    <source>
        <dbReference type="Pfam" id="PF07992"/>
    </source>
</evidence>
<dbReference type="HAMAP" id="MF_01685">
    <property type="entry name" value="FENR2"/>
    <property type="match status" value="1"/>
</dbReference>
<comment type="similarity">
    <text evidence="6">Belongs to the ferredoxin--NADP reductase type 2 family.</text>
</comment>
<name>A0A317KUD6_9BACI</name>
<evidence type="ECO:0000256" key="2">
    <source>
        <dbReference type="ARBA" id="ARBA00022630"/>
    </source>
</evidence>